<dbReference type="OrthoDB" id="9807423at2"/>
<reference evidence="3 4" key="1">
    <citation type="submission" date="2018-08" db="EMBL/GenBank/DDBJ databases">
        <title>A genome reference for cultivated species of the human gut microbiota.</title>
        <authorList>
            <person name="Zou Y."/>
            <person name="Xue W."/>
            <person name="Luo G."/>
        </authorList>
    </citation>
    <scope>NUCLEOTIDE SEQUENCE [LARGE SCALE GENOMIC DNA]</scope>
    <source>
        <strain evidence="3 4">AF37-2AT</strain>
    </source>
</reference>
<dbReference type="InterPro" id="IPR025465">
    <property type="entry name" value="DUF4316"/>
</dbReference>
<name>A0A3E3K3U1_9FIRM</name>
<keyword evidence="4" id="KW-1185">Reference proteome</keyword>
<feature type="compositionally biased region" description="Basic and acidic residues" evidence="1">
    <location>
        <begin position="282"/>
        <end position="297"/>
    </location>
</feature>
<protein>
    <submittedName>
        <fullName evidence="3">DUF4316 domain-containing protein</fullName>
    </submittedName>
</protein>
<dbReference type="Pfam" id="PF14195">
    <property type="entry name" value="DUF4316"/>
    <property type="match status" value="1"/>
</dbReference>
<organism evidence="3 4">
    <name type="scientific">Sellimonas intestinalis</name>
    <dbReference type="NCBI Taxonomy" id="1653434"/>
    <lineage>
        <taxon>Bacteria</taxon>
        <taxon>Bacillati</taxon>
        <taxon>Bacillota</taxon>
        <taxon>Clostridia</taxon>
        <taxon>Lachnospirales</taxon>
        <taxon>Lachnospiraceae</taxon>
        <taxon>Sellimonas</taxon>
    </lineage>
</organism>
<evidence type="ECO:0000313" key="4">
    <source>
        <dbReference type="Proteomes" id="UP000261080"/>
    </source>
</evidence>
<evidence type="ECO:0000313" key="3">
    <source>
        <dbReference type="EMBL" id="RGE88702.1"/>
    </source>
</evidence>
<proteinExistence type="predicted"/>
<feature type="region of interest" description="Disordered" evidence="1">
    <location>
        <begin position="261"/>
        <end position="308"/>
    </location>
</feature>
<feature type="compositionally biased region" description="Basic and acidic residues" evidence="1">
    <location>
        <begin position="263"/>
        <end position="272"/>
    </location>
</feature>
<dbReference type="EMBL" id="QVLX01000002">
    <property type="protein sequence ID" value="RGE88702.1"/>
    <property type="molecule type" value="Genomic_DNA"/>
</dbReference>
<gene>
    <name evidence="3" type="ORF">DW016_04000</name>
</gene>
<dbReference type="AlphaFoldDB" id="A0A3E3K3U1"/>
<evidence type="ECO:0000259" key="2">
    <source>
        <dbReference type="Pfam" id="PF14195"/>
    </source>
</evidence>
<dbReference type="RefSeq" id="WP_117493291.1">
    <property type="nucleotide sequence ID" value="NZ_QVLX01000002.1"/>
</dbReference>
<feature type="domain" description="DUF4316" evidence="2">
    <location>
        <begin position="224"/>
        <end position="287"/>
    </location>
</feature>
<comment type="caution">
    <text evidence="3">The sequence shown here is derived from an EMBL/GenBank/DDBJ whole genome shotgun (WGS) entry which is preliminary data.</text>
</comment>
<accession>A0A3E3K3U1</accession>
<dbReference type="Proteomes" id="UP000261080">
    <property type="component" value="Unassembled WGS sequence"/>
</dbReference>
<evidence type="ECO:0000256" key="1">
    <source>
        <dbReference type="SAM" id="MobiDB-lite"/>
    </source>
</evidence>
<sequence>MEQVYGVWAVRSAASMFGHAEAWCKEDGRPLEFESLEAAQAYALELNRKATANVRYFVKEKEPEPNAVRVPASQPDIEAVGPVDRVPRNEVAEKHNEIPGRQMAPEADPVVEIRSAVHSNYANMVAMLAADNKVYLGREERYSFTPGQPGSYDNRDGSLCFVSDMPEMYYFLYGEGWSHSQEEMLDRGLTMDQYMEFARLQEGVLRQFTPRREILFAGQPFQAPENYLRNTELDLEGEKGNYNMIDGIVNNDPPVRADLTDGQTHEEIRELAPETLPNEKPSIMEKLRADRTAHEARGFQPSPPERGL</sequence>